<accession>A0ABX1YSA8</accession>
<gene>
    <name evidence="2" type="ORF">GC101_33540</name>
</gene>
<keyword evidence="1" id="KW-0812">Transmembrane</keyword>
<keyword evidence="1" id="KW-0472">Membrane</keyword>
<keyword evidence="1" id="KW-1133">Transmembrane helix</keyword>
<keyword evidence="3" id="KW-1185">Reference proteome</keyword>
<evidence type="ECO:0000256" key="1">
    <source>
        <dbReference type="SAM" id="Phobius"/>
    </source>
</evidence>
<feature type="transmembrane region" description="Helical" evidence="1">
    <location>
        <begin position="40"/>
        <end position="59"/>
    </location>
</feature>
<sequence>MDKKYQQNAGLLFAASFLSLTASRIIHSNGSNLIDFTQGVLTGIGIVGMVVTIIAFGRYQKRSQ</sequence>
<evidence type="ECO:0000313" key="2">
    <source>
        <dbReference type="EMBL" id="NOU83778.1"/>
    </source>
</evidence>
<evidence type="ECO:0000313" key="3">
    <source>
        <dbReference type="Proteomes" id="UP000596857"/>
    </source>
</evidence>
<comment type="caution">
    <text evidence="2">The sequence shown here is derived from an EMBL/GenBank/DDBJ whole genome shotgun (WGS) entry which is preliminary data.</text>
</comment>
<dbReference type="RefSeq" id="WP_171720838.1">
    <property type="nucleotide sequence ID" value="NZ_WHOB01000096.1"/>
</dbReference>
<proteinExistence type="predicted"/>
<organism evidence="2 3">
    <name type="scientific">Paenibacillus phytohabitans</name>
    <dbReference type="NCBI Taxonomy" id="2654978"/>
    <lineage>
        <taxon>Bacteria</taxon>
        <taxon>Bacillati</taxon>
        <taxon>Bacillota</taxon>
        <taxon>Bacilli</taxon>
        <taxon>Bacillales</taxon>
        <taxon>Paenibacillaceae</taxon>
        <taxon>Paenibacillus</taxon>
    </lineage>
</organism>
<protein>
    <submittedName>
        <fullName evidence="2">Uncharacterized protein</fullName>
    </submittedName>
</protein>
<name>A0ABX1YSA8_9BACL</name>
<dbReference type="Proteomes" id="UP000596857">
    <property type="component" value="Unassembled WGS sequence"/>
</dbReference>
<reference evidence="2 3" key="1">
    <citation type="submission" date="2019-10" db="EMBL/GenBank/DDBJ databases">
        <title>Description of Paenibacillus terricola sp. nov.</title>
        <authorList>
            <person name="Carlier A."/>
            <person name="Qi S."/>
        </authorList>
    </citation>
    <scope>NUCLEOTIDE SEQUENCE [LARGE SCALE GENOMIC DNA]</scope>
    <source>
        <strain evidence="2 3">LMG 31459</strain>
    </source>
</reference>
<dbReference type="EMBL" id="WHOB01000096">
    <property type="protein sequence ID" value="NOU83778.1"/>
    <property type="molecule type" value="Genomic_DNA"/>
</dbReference>